<name>A0A8D8XYX4_9HEMI</name>
<accession>A0A8D8XYX4</accession>
<proteinExistence type="predicted"/>
<protein>
    <submittedName>
        <fullName evidence="2">Uncharacterized protein</fullName>
    </submittedName>
</protein>
<keyword evidence="1" id="KW-0812">Transmembrane</keyword>
<feature type="transmembrane region" description="Helical" evidence="1">
    <location>
        <begin position="114"/>
        <end position="133"/>
    </location>
</feature>
<reference evidence="2" key="1">
    <citation type="submission" date="2021-05" db="EMBL/GenBank/DDBJ databases">
        <authorList>
            <person name="Alioto T."/>
            <person name="Alioto T."/>
            <person name="Gomez Garrido J."/>
        </authorList>
    </citation>
    <scope>NUCLEOTIDE SEQUENCE</scope>
</reference>
<dbReference type="AlphaFoldDB" id="A0A8D8XYX4"/>
<sequence>MCCISVYKSKLKCMLTVPVRNINSKGGGGGRKGPPRLTRSIFFSPYFHKLILFNDNNVKNIYLPTYNRYRRFSQPFAFSEDGSPLPYWVCSRVGFYPSAPFPPQLPYYQCLSCLYYFIISFSMAVSSSAALVSKRNDWD</sequence>
<keyword evidence="1" id="KW-1133">Transmembrane helix</keyword>
<dbReference type="EMBL" id="HBUF01351944">
    <property type="protein sequence ID" value="CAG6714567.1"/>
    <property type="molecule type" value="Transcribed_RNA"/>
</dbReference>
<keyword evidence="1" id="KW-0472">Membrane</keyword>
<dbReference type="EMBL" id="HBUF01351946">
    <property type="protein sequence ID" value="CAG6714572.1"/>
    <property type="molecule type" value="Transcribed_RNA"/>
</dbReference>
<organism evidence="2">
    <name type="scientific">Cacopsylla melanoneura</name>
    <dbReference type="NCBI Taxonomy" id="428564"/>
    <lineage>
        <taxon>Eukaryota</taxon>
        <taxon>Metazoa</taxon>
        <taxon>Ecdysozoa</taxon>
        <taxon>Arthropoda</taxon>
        <taxon>Hexapoda</taxon>
        <taxon>Insecta</taxon>
        <taxon>Pterygota</taxon>
        <taxon>Neoptera</taxon>
        <taxon>Paraneoptera</taxon>
        <taxon>Hemiptera</taxon>
        <taxon>Sternorrhyncha</taxon>
        <taxon>Psylloidea</taxon>
        <taxon>Psyllidae</taxon>
        <taxon>Psyllinae</taxon>
        <taxon>Cacopsylla</taxon>
    </lineage>
</organism>
<evidence type="ECO:0000313" key="2">
    <source>
        <dbReference type="EMBL" id="CAG6714572.1"/>
    </source>
</evidence>
<evidence type="ECO:0000256" key="1">
    <source>
        <dbReference type="SAM" id="Phobius"/>
    </source>
</evidence>